<protein>
    <submittedName>
        <fullName evidence="7">Sulfatase-like hydrolase/transferase</fullName>
    </submittedName>
</protein>
<proteinExistence type="inferred from homology"/>
<dbReference type="SUPFAM" id="SSF53649">
    <property type="entry name" value="Alkaline phosphatase-like"/>
    <property type="match status" value="1"/>
</dbReference>
<dbReference type="Proteomes" id="UP000617628">
    <property type="component" value="Unassembled WGS sequence"/>
</dbReference>
<feature type="chain" id="PRO_5036906179" evidence="5">
    <location>
        <begin position="26"/>
        <end position="451"/>
    </location>
</feature>
<feature type="signal peptide" evidence="5">
    <location>
        <begin position="1"/>
        <end position="25"/>
    </location>
</feature>
<keyword evidence="4" id="KW-0106">Calcium</keyword>
<accession>A0A934S131</accession>
<keyword evidence="5" id="KW-0732">Signal</keyword>
<name>A0A934S131_9BACT</name>
<dbReference type="InterPro" id="IPR000917">
    <property type="entry name" value="Sulfatase_N"/>
</dbReference>
<dbReference type="CDD" id="cd16151">
    <property type="entry name" value="sulfatase_like"/>
    <property type="match status" value="1"/>
</dbReference>
<keyword evidence="8" id="KW-1185">Reference proteome</keyword>
<dbReference type="PANTHER" id="PTHR42693">
    <property type="entry name" value="ARYLSULFATASE FAMILY MEMBER"/>
    <property type="match status" value="1"/>
</dbReference>
<dbReference type="InterPro" id="IPR017850">
    <property type="entry name" value="Alkaline_phosphatase_core_sf"/>
</dbReference>
<dbReference type="InterPro" id="IPR050738">
    <property type="entry name" value="Sulfatase"/>
</dbReference>
<evidence type="ECO:0000256" key="1">
    <source>
        <dbReference type="ARBA" id="ARBA00008779"/>
    </source>
</evidence>
<evidence type="ECO:0000256" key="2">
    <source>
        <dbReference type="ARBA" id="ARBA00022723"/>
    </source>
</evidence>
<evidence type="ECO:0000256" key="5">
    <source>
        <dbReference type="SAM" id="SignalP"/>
    </source>
</evidence>
<dbReference type="GO" id="GO:0046872">
    <property type="term" value="F:metal ion binding"/>
    <property type="evidence" value="ECO:0007669"/>
    <property type="project" value="UniProtKB-KW"/>
</dbReference>
<organism evidence="7 8">
    <name type="scientific">Pelagicoccus mobilis</name>
    <dbReference type="NCBI Taxonomy" id="415221"/>
    <lineage>
        <taxon>Bacteria</taxon>
        <taxon>Pseudomonadati</taxon>
        <taxon>Verrucomicrobiota</taxon>
        <taxon>Opitutia</taxon>
        <taxon>Puniceicoccales</taxon>
        <taxon>Pelagicoccaceae</taxon>
        <taxon>Pelagicoccus</taxon>
    </lineage>
</organism>
<dbReference type="Pfam" id="PF00884">
    <property type="entry name" value="Sulfatase"/>
    <property type="match status" value="1"/>
</dbReference>
<dbReference type="AlphaFoldDB" id="A0A934S131"/>
<dbReference type="InterPro" id="IPR024607">
    <property type="entry name" value="Sulfatase_CS"/>
</dbReference>
<dbReference type="GO" id="GO:0004065">
    <property type="term" value="F:arylsulfatase activity"/>
    <property type="evidence" value="ECO:0007669"/>
    <property type="project" value="TreeGrafter"/>
</dbReference>
<keyword evidence="3 7" id="KW-0378">Hydrolase</keyword>
<comment type="caution">
    <text evidence="7">The sequence shown here is derived from an EMBL/GenBank/DDBJ whole genome shotgun (WGS) entry which is preliminary data.</text>
</comment>
<dbReference type="EMBL" id="JAENIL010000019">
    <property type="protein sequence ID" value="MBK1877509.1"/>
    <property type="molecule type" value="Genomic_DNA"/>
</dbReference>
<feature type="domain" description="Sulfatase N-terminal" evidence="6">
    <location>
        <begin position="29"/>
        <end position="341"/>
    </location>
</feature>
<sequence>MLPFRRRTTVAICSLIALATFTLSAKDRPNVILILADDIGFEGLSCYGSASYHTPYLDRMADQGVQFQNAHVLPICTPTRVSLMTGKYNSRNWLAFGILEPNIRHIGHWMTDAGYRTCITGKWQLQSYNPPNFMPEWRDKGQRPEDAGFEDYFLWHTEHTEDKGSRYPDPRIQHNGKYLSNTEGKYGPDLFNNHALEFIEKHKDEPFFIYYPMALPHDPFQAPPHTEDWKVDRFKQDPKYYKDMVEYMDKMVGRVLNKLDELELRENTLVIFLGDNGTPPQVTSKLVDGTVIPGGKAHNNLRGTHVPFIISYPEAQKAGSKHEGLVDCNDVIPTIFEVCGIEPPAGEVFDGESLVEQIQGKPGTHRDWLFFHHDPLPGHGKNRFKLERWAIDRRWKVVESTGELFDIQADPEETTPIDPESSVAARVAYAKLTAVIDSFPTEYTPKPNRID</sequence>
<reference evidence="7" key="1">
    <citation type="submission" date="2021-01" db="EMBL/GenBank/DDBJ databases">
        <title>Modified the classification status of verrucomicrobia.</title>
        <authorList>
            <person name="Feng X."/>
        </authorList>
    </citation>
    <scope>NUCLEOTIDE SEQUENCE</scope>
    <source>
        <strain evidence="7">KCTC 13126</strain>
    </source>
</reference>
<dbReference type="PROSITE" id="PS00523">
    <property type="entry name" value="SULFATASE_1"/>
    <property type="match status" value="1"/>
</dbReference>
<evidence type="ECO:0000256" key="3">
    <source>
        <dbReference type="ARBA" id="ARBA00022801"/>
    </source>
</evidence>
<keyword evidence="2" id="KW-0479">Metal-binding</keyword>
<evidence type="ECO:0000313" key="7">
    <source>
        <dbReference type="EMBL" id="MBK1877509.1"/>
    </source>
</evidence>
<comment type="similarity">
    <text evidence="1">Belongs to the sulfatase family.</text>
</comment>
<gene>
    <name evidence="7" type="ORF">JIN87_11570</name>
</gene>
<evidence type="ECO:0000256" key="4">
    <source>
        <dbReference type="ARBA" id="ARBA00022837"/>
    </source>
</evidence>
<dbReference type="PANTHER" id="PTHR42693:SF53">
    <property type="entry name" value="ENDO-4-O-SULFATASE"/>
    <property type="match status" value="1"/>
</dbReference>
<evidence type="ECO:0000259" key="6">
    <source>
        <dbReference type="Pfam" id="PF00884"/>
    </source>
</evidence>
<dbReference type="Gene3D" id="3.40.720.10">
    <property type="entry name" value="Alkaline Phosphatase, subunit A"/>
    <property type="match status" value="1"/>
</dbReference>
<evidence type="ECO:0000313" key="8">
    <source>
        <dbReference type="Proteomes" id="UP000617628"/>
    </source>
</evidence>
<dbReference type="RefSeq" id="WP_200355723.1">
    <property type="nucleotide sequence ID" value="NZ_JAENIL010000019.1"/>
</dbReference>